<dbReference type="InterPro" id="IPR029039">
    <property type="entry name" value="Flavoprotein-like_sf"/>
</dbReference>
<gene>
    <name evidence="2" type="ORF">H7849_05560</name>
</gene>
<name>A0A7G8BLJ8_9BACT</name>
<dbReference type="RefSeq" id="WP_186744830.1">
    <property type="nucleotide sequence ID" value="NZ_CP060394.1"/>
</dbReference>
<keyword evidence="3" id="KW-1185">Reference proteome</keyword>
<dbReference type="EMBL" id="CP060394">
    <property type="protein sequence ID" value="QNI33418.1"/>
    <property type="molecule type" value="Genomic_DNA"/>
</dbReference>
<evidence type="ECO:0000313" key="2">
    <source>
        <dbReference type="EMBL" id="QNI33418.1"/>
    </source>
</evidence>
<accession>A0A7G8BLJ8</accession>
<sequence>MQYTNTQDQVRILGISGSLRKASFSTAILRTLARKAAPLMLIDVMTLEEIPFYNEDLDRSPGSSAIARLKRSVVESDGVLIATPEYNHGIPGVLKNALDWTSRPAFQSCFRNKPVSIISSSLAFTGGVRAQYQLRETLIAMHAQLVMGPEVVIGGVHTKFADSEYNDETGLSFIMESLERLRVEALVRRTSMVAY</sequence>
<evidence type="ECO:0000313" key="3">
    <source>
        <dbReference type="Proteomes" id="UP000515312"/>
    </source>
</evidence>
<dbReference type="PANTHER" id="PTHR30543:SF21">
    <property type="entry name" value="NAD(P)H-DEPENDENT FMN REDUCTASE LOT6"/>
    <property type="match status" value="1"/>
</dbReference>
<dbReference type="GO" id="GO:0005829">
    <property type="term" value="C:cytosol"/>
    <property type="evidence" value="ECO:0007669"/>
    <property type="project" value="TreeGrafter"/>
</dbReference>
<protein>
    <submittedName>
        <fullName evidence="2">NAD(P)H-dependent oxidoreductase</fullName>
    </submittedName>
</protein>
<proteinExistence type="predicted"/>
<reference evidence="2 3" key="1">
    <citation type="submission" date="2020-08" db="EMBL/GenBank/DDBJ databases">
        <title>Edaphobacter telluris sp. nov. and Acidobacterium dinghuensis sp. nov., two acidobacteria isolated from forest soil.</title>
        <authorList>
            <person name="Fu J."/>
            <person name="Qiu L."/>
        </authorList>
    </citation>
    <scope>NUCLEOTIDE SEQUENCE [LARGE SCALE GENOMIC DNA]</scope>
    <source>
        <strain evidence="2">4Y35</strain>
    </source>
</reference>
<dbReference type="Gene3D" id="3.40.50.360">
    <property type="match status" value="1"/>
</dbReference>
<dbReference type="PANTHER" id="PTHR30543">
    <property type="entry name" value="CHROMATE REDUCTASE"/>
    <property type="match status" value="1"/>
</dbReference>
<dbReference type="GO" id="GO:0016491">
    <property type="term" value="F:oxidoreductase activity"/>
    <property type="evidence" value="ECO:0007669"/>
    <property type="project" value="InterPro"/>
</dbReference>
<dbReference type="Pfam" id="PF03358">
    <property type="entry name" value="FMN_red"/>
    <property type="match status" value="1"/>
</dbReference>
<dbReference type="AlphaFoldDB" id="A0A7G8BLJ8"/>
<evidence type="ECO:0000259" key="1">
    <source>
        <dbReference type="Pfam" id="PF03358"/>
    </source>
</evidence>
<organism evidence="2 3">
    <name type="scientific">Alloacidobacterium dinghuense</name>
    <dbReference type="NCBI Taxonomy" id="2763107"/>
    <lineage>
        <taxon>Bacteria</taxon>
        <taxon>Pseudomonadati</taxon>
        <taxon>Acidobacteriota</taxon>
        <taxon>Terriglobia</taxon>
        <taxon>Terriglobales</taxon>
        <taxon>Acidobacteriaceae</taxon>
        <taxon>Alloacidobacterium</taxon>
    </lineage>
</organism>
<dbReference type="InterPro" id="IPR050712">
    <property type="entry name" value="NAD(P)H-dep_reductase"/>
</dbReference>
<dbReference type="KEGG" id="adin:H7849_05560"/>
<dbReference type="GO" id="GO:0010181">
    <property type="term" value="F:FMN binding"/>
    <property type="evidence" value="ECO:0007669"/>
    <property type="project" value="TreeGrafter"/>
</dbReference>
<dbReference type="InterPro" id="IPR005025">
    <property type="entry name" value="FMN_Rdtase-like_dom"/>
</dbReference>
<dbReference type="SUPFAM" id="SSF52218">
    <property type="entry name" value="Flavoproteins"/>
    <property type="match status" value="1"/>
</dbReference>
<dbReference type="Proteomes" id="UP000515312">
    <property type="component" value="Chromosome"/>
</dbReference>
<feature type="domain" description="NADPH-dependent FMN reductase-like" evidence="1">
    <location>
        <begin position="11"/>
        <end position="156"/>
    </location>
</feature>